<dbReference type="PANTHER" id="PTHR38563:SF1">
    <property type="entry name" value="FL(2)D-ASSOCIATED COMPLEX COMPONENT"/>
    <property type="match status" value="1"/>
</dbReference>
<feature type="compositionally biased region" description="Low complexity" evidence="5">
    <location>
        <begin position="11"/>
        <end position="22"/>
    </location>
</feature>
<reference evidence="7" key="1">
    <citation type="submission" date="2022-01" db="EMBL/GenBank/DDBJ databases">
        <authorList>
            <person name="King R."/>
        </authorList>
    </citation>
    <scope>NUCLEOTIDE SEQUENCE</scope>
</reference>
<feature type="compositionally biased region" description="Basic and acidic residues" evidence="5">
    <location>
        <begin position="534"/>
        <end position="563"/>
    </location>
</feature>
<dbReference type="PROSITE" id="PS50103">
    <property type="entry name" value="ZF_C3H1"/>
    <property type="match status" value="1"/>
</dbReference>
<dbReference type="Pfam" id="PF00642">
    <property type="entry name" value="zf-CCCH"/>
    <property type="match status" value="1"/>
</dbReference>
<protein>
    <recommendedName>
        <fullName evidence="6">C3H1-type domain-containing protein</fullName>
    </recommendedName>
</protein>
<feature type="zinc finger region" description="C3H1-type" evidence="4">
    <location>
        <begin position="52"/>
        <end position="82"/>
    </location>
</feature>
<evidence type="ECO:0000256" key="4">
    <source>
        <dbReference type="PROSITE-ProRule" id="PRU00723"/>
    </source>
</evidence>
<dbReference type="EMBL" id="OV725077">
    <property type="protein sequence ID" value="CAH1391592.1"/>
    <property type="molecule type" value="Genomic_DNA"/>
</dbReference>
<sequence length="804" mass="92007">MSKTSKRKSSEASSKNSKSLSTKDSHKRPSVFERLGTKATTLSVNTLSLNTANQAEFCRNWAQNGSCPYGKNCKLSYSHVLISPSKRSFKKDIDLEKRVQNSILCRASPSEVGVDWESWDQSELEYEDEKALERRRQLLQRELELQIKKEIQKQGTNKQHRSSSTSSETSSSSSSSSSSGSTSDSSLSLKKKPDQKSVSPTCLEKTFGKKNMGKGLHKESPPRKSSASKKVSPPRKPSRRKSLSPVRKPGLSPPSKLKATSSRSNDRGTRRNDSPIGSRGRTPDRKQTSRSSGSGRRSPRPSVTRRGRSPRPRPPSRNRSPDRRKEDDRKTKDDTRRNDRKTDFRDKREAAREKERVEALERCRERQREREALAKERERERKEREKRRRSYGSSRRSPPREEKRHDRKAERERSYSRERARDRALERVMERRGSSRERSYERPYSQNSPSYRGGTDRNRYGNERLSSERNSTRDDRRGRRWVESREKQSGSHEWSEHADWENRSSRCEERGDEWCSYSGSVSGNGDWRSRSHMSHHDDRRNHHSDKEKDHINDVSKGEKEQKEVNASSSSKRSGEDVEIEIKRSRLDEVPLQEELSDISDDPDDILNREDTEFMDHDVMEDDAGSLTESSKHIHGHEEGSQLLTPPGERNVDSRITEDDGIVSLDFEEISDEELEEESKCNKGVSVVDALGVDWASLVAEWRPSREISKKGSARKNWSSSAIFKRIRVSQDFAGDKLIARLAKKHSSGEGNTSNMESIELSSNILQNKQALSARADIIIRRQLCGLPVITSETHPTTGLCQWAV</sequence>
<feature type="compositionally biased region" description="Basic and acidic residues" evidence="5">
    <location>
        <begin position="319"/>
        <end position="383"/>
    </location>
</feature>
<evidence type="ECO:0000313" key="8">
    <source>
        <dbReference type="Proteomes" id="UP001152798"/>
    </source>
</evidence>
<dbReference type="InterPro" id="IPR000571">
    <property type="entry name" value="Znf_CCCH"/>
</dbReference>
<feature type="compositionally biased region" description="Basic and acidic residues" evidence="5">
    <location>
        <begin position="572"/>
        <end position="588"/>
    </location>
</feature>
<dbReference type="AlphaFoldDB" id="A0A9P0H3F1"/>
<accession>A0A9P0H3F1</accession>
<evidence type="ECO:0000313" key="7">
    <source>
        <dbReference type="EMBL" id="CAH1391592.1"/>
    </source>
</evidence>
<proteinExistence type="predicted"/>
<dbReference type="OrthoDB" id="6022762at2759"/>
<gene>
    <name evidence="7" type="ORF">NEZAVI_LOCUS2587</name>
</gene>
<feature type="compositionally biased region" description="Acidic residues" evidence="5">
    <location>
        <begin position="590"/>
        <end position="604"/>
    </location>
</feature>
<dbReference type="Proteomes" id="UP001152798">
    <property type="component" value="Chromosome 1"/>
</dbReference>
<dbReference type="InterPro" id="IPR040427">
    <property type="entry name" value="Flacc"/>
</dbReference>
<dbReference type="InterPro" id="IPR036855">
    <property type="entry name" value="Znf_CCCH_sf"/>
</dbReference>
<feature type="domain" description="C3H1-type" evidence="6">
    <location>
        <begin position="52"/>
        <end position="82"/>
    </location>
</feature>
<keyword evidence="8" id="KW-1185">Reference proteome</keyword>
<feature type="compositionally biased region" description="Basic and acidic residues" evidence="5">
    <location>
        <begin position="264"/>
        <end position="273"/>
    </location>
</feature>
<organism evidence="7 8">
    <name type="scientific">Nezara viridula</name>
    <name type="common">Southern green stink bug</name>
    <name type="synonym">Cimex viridulus</name>
    <dbReference type="NCBI Taxonomy" id="85310"/>
    <lineage>
        <taxon>Eukaryota</taxon>
        <taxon>Metazoa</taxon>
        <taxon>Ecdysozoa</taxon>
        <taxon>Arthropoda</taxon>
        <taxon>Hexapoda</taxon>
        <taxon>Insecta</taxon>
        <taxon>Pterygota</taxon>
        <taxon>Neoptera</taxon>
        <taxon>Paraneoptera</taxon>
        <taxon>Hemiptera</taxon>
        <taxon>Heteroptera</taxon>
        <taxon>Panheteroptera</taxon>
        <taxon>Pentatomomorpha</taxon>
        <taxon>Pentatomoidea</taxon>
        <taxon>Pentatomidae</taxon>
        <taxon>Pentatominae</taxon>
        <taxon>Nezara</taxon>
    </lineage>
</organism>
<dbReference type="GO" id="GO:0036396">
    <property type="term" value="C:RNA N6-methyladenosine methyltransferase complex"/>
    <property type="evidence" value="ECO:0007669"/>
    <property type="project" value="InterPro"/>
</dbReference>
<keyword evidence="1 4" id="KW-0479">Metal-binding</keyword>
<keyword evidence="2 4" id="KW-0863">Zinc-finger</keyword>
<feature type="region of interest" description="Disordered" evidence="5">
    <location>
        <begin position="150"/>
        <end position="607"/>
    </location>
</feature>
<name>A0A9P0H3F1_NEZVI</name>
<dbReference type="GO" id="GO:0016556">
    <property type="term" value="P:mRNA modification"/>
    <property type="evidence" value="ECO:0007669"/>
    <property type="project" value="InterPro"/>
</dbReference>
<feature type="compositionally biased region" description="Basic residues" evidence="5">
    <location>
        <begin position="297"/>
        <end position="316"/>
    </location>
</feature>
<dbReference type="SMART" id="SM00356">
    <property type="entry name" value="ZnF_C3H1"/>
    <property type="match status" value="1"/>
</dbReference>
<evidence type="ECO:0000256" key="3">
    <source>
        <dbReference type="ARBA" id="ARBA00022833"/>
    </source>
</evidence>
<feature type="compositionally biased region" description="Basic and acidic residues" evidence="5">
    <location>
        <begin position="454"/>
        <end position="513"/>
    </location>
</feature>
<keyword evidence="3 4" id="KW-0862">Zinc</keyword>
<dbReference type="PANTHER" id="PTHR38563">
    <property type="entry name" value="FL(2)D-ASSOCIATED COMPLEX COMPONENT"/>
    <property type="match status" value="1"/>
</dbReference>
<dbReference type="SUPFAM" id="SSF90229">
    <property type="entry name" value="CCCH zinc finger"/>
    <property type="match status" value="1"/>
</dbReference>
<evidence type="ECO:0000259" key="6">
    <source>
        <dbReference type="PROSITE" id="PS50103"/>
    </source>
</evidence>
<dbReference type="GO" id="GO:0008270">
    <property type="term" value="F:zinc ion binding"/>
    <property type="evidence" value="ECO:0007669"/>
    <property type="project" value="UniProtKB-KW"/>
</dbReference>
<evidence type="ECO:0000256" key="1">
    <source>
        <dbReference type="ARBA" id="ARBA00022723"/>
    </source>
</evidence>
<evidence type="ECO:0000256" key="2">
    <source>
        <dbReference type="ARBA" id="ARBA00022771"/>
    </source>
</evidence>
<feature type="compositionally biased region" description="Basic and acidic residues" evidence="5">
    <location>
        <begin position="398"/>
        <end position="441"/>
    </location>
</feature>
<evidence type="ECO:0000256" key="5">
    <source>
        <dbReference type="SAM" id="MobiDB-lite"/>
    </source>
</evidence>
<feature type="compositionally biased region" description="Basic and acidic residues" evidence="5">
    <location>
        <begin position="629"/>
        <end position="639"/>
    </location>
</feature>
<feature type="compositionally biased region" description="Low complexity" evidence="5">
    <location>
        <begin position="162"/>
        <end position="188"/>
    </location>
</feature>
<feature type="region of interest" description="Disordered" evidence="5">
    <location>
        <begin position="1"/>
        <end position="34"/>
    </location>
</feature>
<feature type="region of interest" description="Disordered" evidence="5">
    <location>
        <begin position="624"/>
        <end position="650"/>
    </location>
</feature>
<feature type="compositionally biased region" description="Basic residues" evidence="5">
    <location>
        <begin position="232"/>
        <end position="242"/>
    </location>
</feature>